<proteinExistence type="predicted"/>
<dbReference type="Proteomes" id="UP000789920">
    <property type="component" value="Unassembled WGS sequence"/>
</dbReference>
<dbReference type="EMBL" id="CAJVQC010001145">
    <property type="protein sequence ID" value="CAG8488459.1"/>
    <property type="molecule type" value="Genomic_DNA"/>
</dbReference>
<evidence type="ECO:0000313" key="2">
    <source>
        <dbReference type="Proteomes" id="UP000789920"/>
    </source>
</evidence>
<reference evidence="1" key="1">
    <citation type="submission" date="2021-06" db="EMBL/GenBank/DDBJ databases">
        <authorList>
            <person name="Kallberg Y."/>
            <person name="Tangrot J."/>
            <person name="Rosling A."/>
        </authorList>
    </citation>
    <scope>NUCLEOTIDE SEQUENCE</scope>
    <source>
        <strain evidence="1">MA461A</strain>
    </source>
</reference>
<accession>A0ACA9KRF0</accession>
<comment type="caution">
    <text evidence="1">The sequence shown here is derived from an EMBL/GenBank/DDBJ whole genome shotgun (WGS) entry which is preliminary data.</text>
</comment>
<gene>
    <name evidence="1" type="ORF">RPERSI_LOCUS1280</name>
</gene>
<organism evidence="1 2">
    <name type="scientific">Racocetra persica</name>
    <dbReference type="NCBI Taxonomy" id="160502"/>
    <lineage>
        <taxon>Eukaryota</taxon>
        <taxon>Fungi</taxon>
        <taxon>Fungi incertae sedis</taxon>
        <taxon>Mucoromycota</taxon>
        <taxon>Glomeromycotina</taxon>
        <taxon>Glomeromycetes</taxon>
        <taxon>Diversisporales</taxon>
        <taxon>Gigasporaceae</taxon>
        <taxon>Racocetra</taxon>
    </lineage>
</organism>
<sequence length="648" mass="74749">MIVIFDLINVLKNKSSKLESGKTRSVGNGSSNIQQRPDINIHRCSIKMGSIEDEIESYGDDELREVLLRRVKSCNNNVVKHCAESRERRTKSWDQLIRISREFNKEQDCAVIKKIEKEKRVSIIENRNTFVEEKGIIITLGNVDGSENSTIKDDNTHPFECVSKEKAPLIIQTYISCLSDIEKEQLIAEDIIFANSSRPLFNYPKYLQSYESHQIRLAIERWLRSLRSNTRNLGEKTRFTYQLLGNFIFSNCYNLRELTYHWNEEFNTINLLDITSFSGFRHAIGSLRTFKFEYCCLPTQITGNLFVAISQCTRNIHHLSINTESDLRTEITKAILQFIQSQSNIKILSINMYSDEDTKTKALYKAIQFHSHSLTHLKLDGVNEFNQLLKLLMKCKNLQTLELRGFDPEDIPDLFDLPITFINIRDLYCMPCMPLRHDISPTSQIHIISLIQLLKMSNQNLKTFTFLSNVTPELMKAIEHHCPNLTHLSIAILSEHFIDFYSLLSGLPKLETLSLKIYPETLVSSIFSIQDFTDSIPPTLKSFGINFHIPVETLETLLSKLQRCSAKISMLTFYSSLMVTDEYLRIITRYAQDCGGHFREFRYVTSRQIGSESFSSEELKKAKGSIPIVGVAESFYTPFYGKNYNLLL</sequence>
<protein>
    <submittedName>
        <fullName evidence="1">2503_t:CDS:1</fullName>
    </submittedName>
</protein>
<evidence type="ECO:0000313" key="1">
    <source>
        <dbReference type="EMBL" id="CAG8488459.1"/>
    </source>
</evidence>
<keyword evidence="2" id="KW-1185">Reference proteome</keyword>
<name>A0ACA9KRF0_9GLOM</name>